<keyword evidence="5" id="KW-0735">Signal-anchor</keyword>
<evidence type="ECO:0000313" key="11">
    <source>
        <dbReference type="EMBL" id="PXF41746.1"/>
    </source>
</evidence>
<dbReference type="GO" id="GO:0009247">
    <property type="term" value="P:glycolipid biosynthetic process"/>
    <property type="evidence" value="ECO:0007669"/>
    <property type="project" value="InterPro"/>
</dbReference>
<dbReference type="AlphaFoldDB" id="A0A2V3II30"/>
<gene>
    <name evidence="11" type="ORF">BWQ96_08535</name>
</gene>
<feature type="signal peptide" evidence="10">
    <location>
        <begin position="1"/>
        <end position="25"/>
    </location>
</feature>
<comment type="subcellular location">
    <subcellularLocation>
        <location evidence="1">Golgi apparatus membrane</location>
        <topology evidence="1">Single-pass type II membrane protein</topology>
    </subcellularLocation>
</comment>
<evidence type="ECO:0000256" key="8">
    <source>
        <dbReference type="ARBA" id="ARBA00023136"/>
    </source>
</evidence>
<protein>
    <submittedName>
        <fullName evidence="11">Uncharacterized protein</fullName>
    </submittedName>
</protein>
<name>A0A2V3II30_9FLOR</name>
<evidence type="ECO:0000256" key="6">
    <source>
        <dbReference type="ARBA" id="ARBA00022989"/>
    </source>
</evidence>
<keyword evidence="3" id="KW-0808">Transferase</keyword>
<keyword evidence="7" id="KW-0333">Golgi apparatus</keyword>
<dbReference type="GO" id="GO:0000139">
    <property type="term" value="C:Golgi membrane"/>
    <property type="evidence" value="ECO:0007669"/>
    <property type="project" value="UniProtKB-SubCell"/>
</dbReference>
<dbReference type="SUPFAM" id="SSF52540">
    <property type="entry name" value="P-loop containing nucleoside triphosphate hydrolases"/>
    <property type="match status" value="1"/>
</dbReference>
<keyword evidence="6" id="KW-1133">Transmembrane helix</keyword>
<dbReference type="Proteomes" id="UP000247409">
    <property type="component" value="Unassembled WGS sequence"/>
</dbReference>
<evidence type="ECO:0000256" key="5">
    <source>
        <dbReference type="ARBA" id="ARBA00022968"/>
    </source>
</evidence>
<evidence type="ECO:0000256" key="4">
    <source>
        <dbReference type="ARBA" id="ARBA00022692"/>
    </source>
</evidence>
<accession>A0A2V3II30</accession>
<keyword evidence="10" id="KW-0732">Signal</keyword>
<organism evidence="11 12">
    <name type="scientific">Gracilariopsis chorda</name>
    <dbReference type="NCBI Taxonomy" id="448386"/>
    <lineage>
        <taxon>Eukaryota</taxon>
        <taxon>Rhodophyta</taxon>
        <taxon>Florideophyceae</taxon>
        <taxon>Rhodymeniophycidae</taxon>
        <taxon>Gracilariales</taxon>
        <taxon>Gracilariaceae</taxon>
        <taxon>Gracilariopsis</taxon>
    </lineage>
</organism>
<dbReference type="InterPro" id="IPR009729">
    <property type="entry name" value="Gal-3-0_sulfotransfrase"/>
</dbReference>
<comment type="caution">
    <text evidence="11">The sequence shown here is derived from an EMBL/GenBank/DDBJ whole genome shotgun (WGS) entry which is preliminary data.</text>
</comment>
<evidence type="ECO:0000256" key="10">
    <source>
        <dbReference type="SAM" id="SignalP"/>
    </source>
</evidence>
<comment type="similarity">
    <text evidence="2">Belongs to the galactose-3-O-sulfotransferase family.</text>
</comment>
<dbReference type="EMBL" id="NBIV01000198">
    <property type="protein sequence ID" value="PXF41746.1"/>
    <property type="molecule type" value="Genomic_DNA"/>
</dbReference>
<sequence>MRRIGRVPISTVLMLLLILSLLVFAYQLRNSDAIRPASRPVSPPVPPPEERVHRPIFYLKMHKTASTTISRALKLYAGRHGLSISTASGLRYIIEPNPTSNRYDIIALQHMAFNFEILDTFLTERPNLILTSIRHPTDRAVSWFRQQIPKFERISDRDCQKKEKQILDEFDKFVDQGRLQASQFFQMQERTARLALHPRKMNLTQIVDQFHFIFLQERLTDSFECFCKQHGVFLCDANNPVKYENAKKSRGCVQHMLMQHRPNVLTKGYEQDVQVMNWVREQLDQCVKDIPEHCRCMRS</sequence>
<proteinExistence type="inferred from homology"/>
<keyword evidence="12" id="KW-1185">Reference proteome</keyword>
<dbReference type="Gene3D" id="3.40.50.300">
    <property type="entry name" value="P-loop containing nucleotide triphosphate hydrolases"/>
    <property type="match status" value="1"/>
</dbReference>
<dbReference type="GO" id="GO:0001733">
    <property type="term" value="F:galactosylceramide sulfotransferase activity"/>
    <property type="evidence" value="ECO:0007669"/>
    <property type="project" value="InterPro"/>
</dbReference>
<evidence type="ECO:0000256" key="2">
    <source>
        <dbReference type="ARBA" id="ARBA00008124"/>
    </source>
</evidence>
<evidence type="ECO:0000313" key="12">
    <source>
        <dbReference type="Proteomes" id="UP000247409"/>
    </source>
</evidence>
<keyword evidence="8" id="KW-0472">Membrane</keyword>
<dbReference type="InterPro" id="IPR027417">
    <property type="entry name" value="P-loop_NTPase"/>
</dbReference>
<evidence type="ECO:0000256" key="1">
    <source>
        <dbReference type="ARBA" id="ARBA00004323"/>
    </source>
</evidence>
<keyword evidence="4" id="KW-0812">Transmembrane</keyword>
<evidence type="ECO:0000256" key="3">
    <source>
        <dbReference type="ARBA" id="ARBA00022679"/>
    </source>
</evidence>
<keyword evidence="9" id="KW-0325">Glycoprotein</keyword>
<evidence type="ECO:0000256" key="7">
    <source>
        <dbReference type="ARBA" id="ARBA00023034"/>
    </source>
</evidence>
<dbReference type="Pfam" id="PF06990">
    <property type="entry name" value="Gal-3-0_sulfotr"/>
    <property type="match status" value="1"/>
</dbReference>
<reference evidence="11 12" key="1">
    <citation type="journal article" date="2018" name="Mol. Biol. Evol.">
        <title>Analysis of the draft genome of the red seaweed Gracilariopsis chorda provides insights into genome size evolution in Rhodophyta.</title>
        <authorList>
            <person name="Lee J."/>
            <person name="Yang E.C."/>
            <person name="Graf L."/>
            <person name="Yang J.H."/>
            <person name="Qiu H."/>
            <person name="Zel Zion U."/>
            <person name="Chan C.X."/>
            <person name="Stephens T.G."/>
            <person name="Weber A.P.M."/>
            <person name="Boo G.H."/>
            <person name="Boo S.M."/>
            <person name="Kim K.M."/>
            <person name="Shin Y."/>
            <person name="Jung M."/>
            <person name="Lee S.J."/>
            <person name="Yim H.S."/>
            <person name="Lee J.H."/>
            <person name="Bhattacharya D."/>
            <person name="Yoon H.S."/>
        </authorList>
    </citation>
    <scope>NUCLEOTIDE SEQUENCE [LARGE SCALE GENOMIC DNA]</scope>
    <source>
        <strain evidence="11 12">SKKU-2015</strain>
        <tissue evidence="11">Whole body</tissue>
    </source>
</reference>
<feature type="chain" id="PRO_5016145436" evidence="10">
    <location>
        <begin position="26"/>
        <end position="299"/>
    </location>
</feature>
<evidence type="ECO:0000256" key="9">
    <source>
        <dbReference type="ARBA" id="ARBA00023180"/>
    </source>
</evidence>
<dbReference type="OrthoDB" id="514299at2759"/>